<dbReference type="PIRSF" id="PIRSF001415">
    <property type="entry name" value="Porphbilin_synth"/>
    <property type="match status" value="1"/>
</dbReference>
<keyword evidence="6 13" id="KW-0456">Lyase</keyword>
<feature type="active site" description="Schiff-base intermediate with substrate" evidence="9">
    <location>
        <position position="191"/>
    </location>
</feature>
<dbReference type="InterPro" id="IPR030656">
    <property type="entry name" value="ALAD_AS"/>
</dbReference>
<feature type="binding site" evidence="12">
    <location>
        <position position="229"/>
    </location>
    <ligand>
        <name>Mg(2+)</name>
        <dbReference type="ChEBI" id="CHEBI:18420"/>
    </ligand>
</feature>
<comment type="similarity">
    <text evidence="2 14">Belongs to the ALAD family.</text>
</comment>
<evidence type="ECO:0000256" key="14">
    <source>
        <dbReference type="RuleBase" id="RU004161"/>
    </source>
</evidence>
<evidence type="ECO:0000256" key="10">
    <source>
        <dbReference type="PIRSR" id="PIRSR001415-2"/>
    </source>
</evidence>
<gene>
    <name evidence="15" type="ORF">COS99_04165</name>
</gene>
<keyword evidence="12" id="KW-0460">Magnesium</keyword>
<evidence type="ECO:0000256" key="1">
    <source>
        <dbReference type="ARBA" id="ARBA00004694"/>
    </source>
</evidence>
<dbReference type="Gene3D" id="3.20.20.70">
    <property type="entry name" value="Aldolase class I"/>
    <property type="match status" value="1"/>
</dbReference>
<dbReference type="PRINTS" id="PR00144">
    <property type="entry name" value="DALDHYDRTASE"/>
</dbReference>
<dbReference type="PROSITE" id="PS00169">
    <property type="entry name" value="D_ALA_DEHYDRATASE"/>
    <property type="match status" value="1"/>
</dbReference>
<dbReference type="SUPFAM" id="SSF51569">
    <property type="entry name" value="Aldolase"/>
    <property type="match status" value="1"/>
</dbReference>
<evidence type="ECO:0000256" key="6">
    <source>
        <dbReference type="ARBA" id="ARBA00023239"/>
    </source>
</evidence>
<dbReference type="NCBIfam" id="NF006762">
    <property type="entry name" value="PRK09283.1"/>
    <property type="match status" value="1"/>
</dbReference>
<evidence type="ECO:0000256" key="3">
    <source>
        <dbReference type="ARBA" id="ARBA00012053"/>
    </source>
</evidence>
<evidence type="ECO:0000256" key="4">
    <source>
        <dbReference type="ARBA" id="ARBA00020771"/>
    </source>
</evidence>
<feature type="binding site" evidence="11">
    <location>
        <position position="116"/>
    </location>
    <ligand>
        <name>Zn(2+)</name>
        <dbReference type="ChEBI" id="CHEBI:29105"/>
        <note>catalytic</note>
    </ligand>
</feature>
<evidence type="ECO:0000256" key="7">
    <source>
        <dbReference type="ARBA" id="ARBA00023244"/>
    </source>
</evidence>
<protein>
    <recommendedName>
        <fullName evidence="4 13">Delta-aminolevulinic acid dehydratase</fullName>
        <ecNumber evidence="3 13">4.2.1.24</ecNumber>
    </recommendedName>
</protein>
<comment type="caution">
    <text evidence="15">The sequence shown here is derived from an EMBL/GenBank/DDBJ whole genome shotgun (WGS) entry which is preliminary data.</text>
</comment>
<evidence type="ECO:0000256" key="11">
    <source>
        <dbReference type="PIRSR" id="PIRSR001415-3"/>
    </source>
</evidence>
<evidence type="ECO:0000313" key="16">
    <source>
        <dbReference type="Proteomes" id="UP000230052"/>
    </source>
</evidence>
<dbReference type="GO" id="GO:0005829">
    <property type="term" value="C:cytosol"/>
    <property type="evidence" value="ECO:0007669"/>
    <property type="project" value="TreeGrafter"/>
</dbReference>
<sequence length="319" mass="35872">MQVTRLRRLRRNANLRDWISQTQLSPKDIILPYFVVEGRNVKKEIKSMLGVYHFSIDNLLRDISKIKGLRSILLFGIPNAKDEIGGQAYRDDGIVQKAIRAIKREFRKLIVITDVCLCGYTTHGHCGIAIGNKILNDETIKVLAKAALSHARAGADLVAPSAMMDGQVRAIREMLDKNGFGDTGILAYSAKYASNFYGPFREALDSAPQFGDRKSYQMDYRNSNEALREIKQDIDEGADIVMVKPALVYLDIIYRAKQKFDVPIAAYNVSGEYSMIKKLAGGDKIEEKDLVFEILTSIKRAGADLIISYFGKEVLRWLV</sequence>
<feature type="binding site" evidence="10">
    <location>
        <position position="213"/>
    </location>
    <ligand>
        <name>5-aminolevulinate</name>
        <dbReference type="ChEBI" id="CHEBI:356416"/>
        <label>1</label>
    </ligand>
</feature>
<feature type="active site" description="Schiff-base intermediate with substrate" evidence="9">
    <location>
        <position position="244"/>
    </location>
</feature>
<evidence type="ECO:0000256" key="9">
    <source>
        <dbReference type="PIRSR" id="PIRSR001415-1"/>
    </source>
</evidence>
<dbReference type="InterPro" id="IPR001731">
    <property type="entry name" value="ALAD"/>
</dbReference>
<proteinExistence type="inferred from homology"/>
<dbReference type="PANTHER" id="PTHR11458">
    <property type="entry name" value="DELTA-AMINOLEVULINIC ACID DEHYDRATASE"/>
    <property type="match status" value="1"/>
</dbReference>
<evidence type="ECO:0000256" key="2">
    <source>
        <dbReference type="ARBA" id="ARBA00008055"/>
    </source>
</evidence>
<accession>A0A2J0L581</accession>
<keyword evidence="11" id="KW-0479">Metal-binding</keyword>
<dbReference type="PANTHER" id="PTHR11458:SF0">
    <property type="entry name" value="DELTA-AMINOLEVULINIC ACID DEHYDRATASE"/>
    <property type="match status" value="1"/>
</dbReference>
<feature type="binding site" evidence="11">
    <location>
        <position position="118"/>
    </location>
    <ligand>
        <name>Zn(2+)</name>
        <dbReference type="ChEBI" id="CHEBI:29105"/>
        <note>catalytic</note>
    </ligand>
</feature>
<dbReference type="EMBL" id="PEWV01000039">
    <property type="protein sequence ID" value="PIU41677.1"/>
    <property type="molecule type" value="Genomic_DNA"/>
</dbReference>
<dbReference type="InterPro" id="IPR013785">
    <property type="entry name" value="Aldolase_TIM"/>
</dbReference>
<organism evidence="15 16">
    <name type="scientific">Candidatus Aquitaenariimonas noxiae</name>
    <dbReference type="NCBI Taxonomy" id="1974741"/>
    <lineage>
        <taxon>Bacteria</taxon>
        <taxon>Pseudomonadati</taxon>
        <taxon>Candidatus Omnitrophota</taxon>
        <taxon>Candidatus Aquitaenariimonas</taxon>
    </lineage>
</organism>
<feature type="binding site" evidence="10">
    <location>
        <position position="270"/>
    </location>
    <ligand>
        <name>5-aminolevulinate</name>
        <dbReference type="ChEBI" id="CHEBI:356416"/>
        <label>2</label>
    </ligand>
</feature>
<dbReference type="Proteomes" id="UP000230052">
    <property type="component" value="Unassembled WGS sequence"/>
</dbReference>
<dbReference type="AlphaFoldDB" id="A0A2J0L581"/>
<dbReference type="UniPathway" id="UPA00251">
    <property type="reaction ID" value="UER00318"/>
</dbReference>
<evidence type="ECO:0000256" key="12">
    <source>
        <dbReference type="PIRSR" id="PIRSR001415-5"/>
    </source>
</evidence>
<dbReference type="GO" id="GO:0008270">
    <property type="term" value="F:zinc ion binding"/>
    <property type="evidence" value="ECO:0007669"/>
    <property type="project" value="TreeGrafter"/>
</dbReference>
<evidence type="ECO:0000256" key="8">
    <source>
        <dbReference type="ARBA" id="ARBA00047651"/>
    </source>
</evidence>
<comment type="pathway">
    <text evidence="1">Porphyrin-containing compound metabolism; protoporphyrin-IX biosynthesis; coproporphyrinogen-III from 5-aminolevulinate: step 1/4.</text>
</comment>
<evidence type="ECO:0000313" key="15">
    <source>
        <dbReference type="EMBL" id="PIU41677.1"/>
    </source>
</evidence>
<dbReference type="GO" id="GO:0004655">
    <property type="term" value="F:porphobilinogen synthase activity"/>
    <property type="evidence" value="ECO:0007669"/>
    <property type="project" value="UniProtKB-EC"/>
</dbReference>
<feature type="binding site" evidence="10">
    <location>
        <position position="309"/>
    </location>
    <ligand>
        <name>5-aminolevulinate</name>
        <dbReference type="ChEBI" id="CHEBI:356416"/>
        <label>2</label>
    </ligand>
</feature>
<comment type="subunit">
    <text evidence="13">Homooctamer.</text>
</comment>
<dbReference type="EC" id="4.2.1.24" evidence="3 13"/>
<evidence type="ECO:0000256" key="5">
    <source>
        <dbReference type="ARBA" id="ARBA00023133"/>
    </source>
</evidence>
<dbReference type="CDD" id="cd00384">
    <property type="entry name" value="ALAD_PBGS"/>
    <property type="match status" value="1"/>
</dbReference>
<comment type="catalytic activity">
    <reaction evidence="8 13">
        <text>2 5-aminolevulinate = porphobilinogen + 2 H2O + H(+)</text>
        <dbReference type="Rhea" id="RHEA:24064"/>
        <dbReference type="ChEBI" id="CHEBI:15377"/>
        <dbReference type="ChEBI" id="CHEBI:15378"/>
        <dbReference type="ChEBI" id="CHEBI:58126"/>
        <dbReference type="ChEBI" id="CHEBI:356416"/>
        <dbReference type="EC" id="4.2.1.24"/>
    </reaction>
</comment>
<feature type="binding site" evidence="10">
    <location>
        <position position="201"/>
    </location>
    <ligand>
        <name>5-aminolevulinate</name>
        <dbReference type="ChEBI" id="CHEBI:356416"/>
        <label>1</label>
    </ligand>
</feature>
<name>A0A2J0L581_9BACT</name>
<dbReference type="Pfam" id="PF00490">
    <property type="entry name" value="ALAD"/>
    <property type="match status" value="1"/>
</dbReference>
<dbReference type="FunFam" id="3.20.20.70:FF:000019">
    <property type="entry name" value="Delta-aminolevulinic acid dehydratase"/>
    <property type="match status" value="1"/>
</dbReference>
<dbReference type="SMART" id="SM01004">
    <property type="entry name" value="ALAD"/>
    <property type="match status" value="1"/>
</dbReference>
<feature type="binding site" evidence="11">
    <location>
        <position position="126"/>
    </location>
    <ligand>
        <name>Zn(2+)</name>
        <dbReference type="ChEBI" id="CHEBI:29105"/>
        <note>catalytic</note>
    </ligand>
</feature>
<reference evidence="15 16" key="1">
    <citation type="submission" date="2017-09" db="EMBL/GenBank/DDBJ databases">
        <title>Depth-based differentiation of microbial function through sediment-hosted aquifers and enrichment of novel symbionts in the deep terrestrial subsurface.</title>
        <authorList>
            <person name="Probst A.J."/>
            <person name="Ladd B."/>
            <person name="Jarett J.K."/>
            <person name="Geller-Mcgrath D.E."/>
            <person name="Sieber C.M."/>
            <person name="Emerson J.B."/>
            <person name="Anantharaman K."/>
            <person name="Thomas B.C."/>
            <person name="Malmstrom R."/>
            <person name="Stieglmeier M."/>
            <person name="Klingl A."/>
            <person name="Woyke T."/>
            <person name="Ryan C.M."/>
            <person name="Banfield J.F."/>
        </authorList>
    </citation>
    <scope>NUCLEOTIDE SEQUENCE [LARGE SCALE GENOMIC DNA]</scope>
    <source>
        <strain evidence="15">CG07_land_8_20_14_0_80_42_15</strain>
    </source>
</reference>
<keyword evidence="7 13" id="KW-0627">Porphyrin biosynthesis</keyword>
<evidence type="ECO:0000256" key="13">
    <source>
        <dbReference type="RuleBase" id="RU000515"/>
    </source>
</evidence>
<keyword evidence="5" id="KW-0350">Heme biosynthesis</keyword>
<keyword evidence="11" id="KW-0862">Zinc</keyword>
<dbReference type="GO" id="GO:0006782">
    <property type="term" value="P:protoporphyrinogen IX biosynthetic process"/>
    <property type="evidence" value="ECO:0007669"/>
    <property type="project" value="UniProtKB-UniPathway"/>
</dbReference>